<evidence type="ECO:0008006" key="6">
    <source>
        <dbReference type="Google" id="ProtNLM"/>
    </source>
</evidence>
<evidence type="ECO:0000256" key="1">
    <source>
        <dbReference type="ARBA" id="ARBA00006484"/>
    </source>
</evidence>
<dbReference type="Pfam" id="PF00106">
    <property type="entry name" value="adh_short"/>
    <property type="match status" value="1"/>
</dbReference>
<dbReference type="AlphaFoldDB" id="A0A9P3B1S9"/>
<dbReference type="GO" id="GO:0016491">
    <property type="term" value="F:oxidoreductase activity"/>
    <property type="evidence" value="ECO:0007669"/>
    <property type="project" value="UniProtKB-KW"/>
</dbReference>
<proteinExistence type="inferred from homology"/>
<organism evidence="4 5">
    <name type="scientific">Aspergillus pseudoviridinutans</name>
    <dbReference type="NCBI Taxonomy" id="1517512"/>
    <lineage>
        <taxon>Eukaryota</taxon>
        <taxon>Fungi</taxon>
        <taxon>Dikarya</taxon>
        <taxon>Ascomycota</taxon>
        <taxon>Pezizomycotina</taxon>
        <taxon>Eurotiomycetes</taxon>
        <taxon>Eurotiomycetidae</taxon>
        <taxon>Eurotiales</taxon>
        <taxon>Aspergillaceae</taxon>
        <taxon>Aspergillus</taxon>
        <taxon>Aspergillus subgen. Fumigati</taxon>
    </lineage>
</organism>
<dbReference type="OrthoDB" id="191139at2759"/>
<keyword evidence="2" id="KW-0521">NADP</keyword>
<gene>
    <name evidence="4" type="ORF">Asppvi_001192</name>
</gene>
<dbReference type="InterPro" id="IPR002347">
    <property type="entry name" value="SDR_fam"/>
</dbReference>
<sequence>MPTSVSFSPDKMPDLSGKVILVTGGTAGLGAATVLHLAKHSQPPAHIYISGRNAKRADELIKQVAGSNSPTPVSFLPCDLASLASVNEAAETILSQESRLDILMCNAGVMPQAPALTKDGYEVQFGTNHLGHALLIQKCLPLLQRTAEEHSDARIVLLTSLAFHLHPRAGIAFSDLKTVQNLLAFGAGPWIRYGQSKLANLLYARELARRYPAITCVSVHPGVVSTEMVENLSWWNRASIYLTNIGKVVKPAEGAYTQLWAATAPKEELVNGQYYEPVGVPGELDRVARDDALAERLWEWTEEELAEYMTRSSGVRQASS</sequence>
<dbReference type="RefSeq" id="XP_043153428.1">
    <property type="nucleotide sequence ID" value="XM_043297493.1"/>
</dbReference>
<dbReference type="Gene3D" id="3.40.50.720">
    <property type="entry name" value="NAD(P)-binding Rossmann-like Domain"/>
    <property type="match status" value="1"/>
</dbReference>
<evidence type="ECO:0000256" key="2">
    <source>
        <dbReference type="ARBA" id="ARBA00022857"/>
    </source>
</evidence>
<dbReference type="EMBL" id="BHVY01000001">
    <property type="protein sequence ID" value="GIJ82681.1"/>
    <property type="molecule type" value="Genomic_DNA"/>
</dbReference>
<name>A0A9P3B1S9_9EURO</name>
<dbReference type="SUPFAM" id="SSF51735">
    <property type="entry name" value="NAD(P)-binding Rossmann-fold domains"/>
    <property type="match status" value="1"/>
</dbReference>
<comment type="similarity">
    <text evidence="1">Belongs to the short-chain dehydrogenases/reductases (SDR) family.</text>
</comment>
<protein>
    <recommendedName>
        <fullName evidence="6">Oxidoreductase</fullName>
    </recommendedName>
</protein>
<evidence type="ECO:0000313" key="5">
    <source>
        <dbReference type="Proteomes" id="UP001043456"/>
    </source>
</evidence>
<accession>A0A9P3B1S9</accession>
<keyword evidence="3" id="KW-0560">Oxidoreductase</keyword>
<comment type="caution">
    <text evidence="4">The sequence shown here is derived from an EMBL/GenBank/DDBJ whole genome shotgun (WGS) entry which is preliminary data.</text>
</comment>
<dbReference type="PANTHER" id="PTHR24320">
    <property type="entry name" value="RETINOL DEHYDROGENASE"/>
    <property type="match status" value="1"/>
</dbReference>
<dbReference type="Proteomes" id="UP001043456">
    <property type="component" value="Unassembled WGS sequence"/>
</dbReference>
<reference evidence="4 5" key="1">
    <citation type="submission" date="2018-10" db="EMBL/GenBank/DDBJ databases">
        <title>Pan-genome distribution and transcriptional activeness of fungal secondary metabolism genes in Aspergillus section Fumigati.</title>
        <authorList>
            <person name="Takahashi H."/>
            <person name="Umemura M."/>
            <person name="Ninomiya A."/>
            <person name="Kusuya Y."/>
            <person name="Urayama S."/>
            <person name="Shimizu M."/>
            <person name="Watanabe A."/>
            <person name="Kamei K."/>
            <person name="Yaguchi T."/>
            <person name="Hagiwara D."/>
        </authorList>
    </citation>
    <scope>NUCLEOTIDE SEQUENCE [LARGE SCALE GENOMIC DNA]</scope>
    <source>
        <strain evidence="4 5">IFM 55266</strain>
    </source>
</reference>
<dbReference type="PRINTS" id="PR00081">
    <property type="entry name" value="GDHRDH"/>
</dbReference>
<evidence type="ECO:0000313" key="4">
    <source>
        <dbReference type="EMBL" id="GIJ82681.1"/>
    </source>
</evidence>
<dbReference type="InterPro" id="IPR036291">
    <property type="entry name" value="NAD(P)-bd_dom_sf"/>
</dbReference>
<dbReference type="PANTHER" id="PTHR24320:SF154">
    <property type="entry name" value="OXIDOREDUCTASE, SHORT-CHAIN DEHYDROGENASE_REDUCTASE FAMILY (AFU_ORTHOLOGUE AFUA_2G04560)"/>
    <property type="match status" value="1"/>
</dbReference>
<dbReference type="GeneID" id="66999805"/>
<keyword evidence="5" id="KW-1185">Reference proteome</keyword>
<evidence type="ECO:0000256" key="3">
    <source>
        <dbReference type="ARBA" id="ARBA00023002"/>
    </source>
</evidence>